<feature type="transmembrane region" description="Helical" evidence="7">
    <location>
        <begin position="146"/>
        <end position="170"/>
    </location>
</feature>
<protein>
    <submittedName>
        <fullName evidence="9">Rhomboid family intramembrane serine protease</fullName>
    </submittedName>
</protein>
<keyword evidence="5 7" id="KW-1133">Transmembrane helix</keyword>
<evidence type="ECO:0000313" key="10">
    <source>
        <dbReference type="Proteomes" id="UP000316727"/>
    </source>
</evidence>
<evidence type="ECO:0000256" key="3">
    <source>
        <dbReference type="ARBA" id="ARBA00022692"/>
    </source>
</evidence>
<dbReference type="PANTHER" id="PTHR43731">
    <property type="entry name" value="RHOMBOID PROTEASE"/>
    <property type="match status" value="1"/>
</dbReference>
<dbReference type="Pfam" id="PF01694">
    <property type="entry name" value="Rhomboid"/>
    <property type="match status" value="1"/>
</dbReference>
<keyword evidence="10" id="KW-1185">Reference proteome</keyword>
<feature type="transmembrane region" description="Helical" evidence="7">
    <location>
        <begin position="96"/>
        <end position="112"/>
    </location>
</feature>
<evidence type="ECO:0000256" key="1">
    <source>
        <dbReference type="ARBA" id="ARBA00004141"/>
    </source>
</evidence>
<accession>A0A501VR99</accession>
<reference evidence="9 10" key="1">
    <citation type="submission" date="2019-06" db="EMBL/GenBank/DDBJ databases">
        <title>A novel bacterium of genus Pontibacter, isolated from marine sediment.</title>
        <authorList>
            <person name="Huang H."/>
            <person name="Mo K."/>
            <person name="Hu Y."/>
        </authorList>
    </citation>
    <scope>NUCLEOTIDE SEQUENCE [LARGE SCALE GENOMIC DNA]</scope>
    <source>
        <strain evidence="9 10">HB172049</strain>
    </source>
</reference>
<feature type="transmembrane region" description="Helical" evidence="7">
    <location>
        <begin position="50"/>
        <end position="76"/>
    </location>
</feature>
<organism evidence="9 10">
    <name type="scientific">Pontibacter mangrovi</name>
    <dbReference type="NCBI Taxonomy" id="2589816"/>
    <lineage>
        <taxon>Bacteria</taxon>
        <taxon>Pseudomonadati</taxon>
        <taxon>Bacteroidota</taxon>
        <taxon>Cytophagia</taxon>
        <taxon>Cytophagales</taxon>
        <taxon>Hymenobacteraceae</taxon>
        <taxon>Pontibacter</taxon>
    </lineage>
</organism>
<dbReference type="InterPro" id="IPR035952">
    <property type="entry name" value="Rhomboid-like_sf"/>
</dbReference>
<dbReference type="EMBL" id="VFRQ01000020">
    <property type="protein sequence ID" value="TPE39728.1"/>
    <property type="molecule type" value="Genomic_DNA"/>
</dbReference>
<evidence type="ECO:0000256" key="6">
    <source>
        <dbReference type="ARBA" id="ARBA00023136"/>
    </source>
</evidence>
<comment type="similarity">
    <text evidence="2">Belongs to the peptidase S54 family.</text>
</comment>
<sequence length="210" mass="23573">MQVEQEILQAPVTATILIITIAVSIAAFYNKKLKALFVLHPYSVNRGKRWHTLVTSSLVHSNWLHLLFNAFAVFIFSVKLEKDFVALSEWGHMQLLMLYFLSIFVSSGGTVVRYREDFWFNSLGASGGVLALICGFASLHPLDSMLIVPIIGSLPNIYYVIFILVGCVYATKKRPMEKIDHYGHLCGAIAGTILIFIFYPEVIDSIVRSL</sequence>
<name>A0A501VR99_9BACT</name>
<proteinExistence type="inferred from homology"/>
<comment type="subcellular location">
    <subcellularLocation>
        <location evidence="1">Membrane</location>
        <topology evidence="1">Multi-pass membrane protein</topology>
    </subcellularLocation>
</comment>
<keyword evidence="4" id="KW-0378">Hydrolase</keyword>
<keyword evidence="9" id="KW-0645">Protease</keyword>
<dbReference type="SUPFAM" id="SSF144091">
    <property type="entry name" value="Rhomboid-like"/>
    <property type="match status" value="1"/>
</dbReference>
<feature type="domain" description="Peptidase S54 rhomboid" evidence="8">
    <location>
        <begin position="49"/>
        <end position="199"/>
    </location>
</feature>
<dbReference type="Gene3D" id="1.20.1540.10">
    <property type="entry name" value="Rhomboid-like"/>
    <property type="match status" value="1"/>
</dbReference>
<evidence type="ECO:0000256" key="4">
    <source>
        <dbReference type="ARBA" id="ARBA00022801"/>
    </source>
</evidence>
<keyword evidence="3 7" id="KW-0812">Transmembrane</keyword>
<dbReference type="InterPro" id="IPR022764">
    <property type="entry name" value="Peptidase_S54_rhomboid_dom"/>
</dbReference>
<gene>
    <name evidence="9" type="ORF">FJM65_20810</name>
</gene>
<dbReference type="InterPro" id="IPR050925">
    <property type="entry name" value="Rhomboid_protease_S54"/>
</dbReference>
<feature type="transmembrane region" description="Helical" evidence="7">
    <location>
        <begin position="182"/>
        <end position="200"/>
    </location>
</feature>
<comment type="caution">
    <text evidence="9">The sequence shown here is derived from an EMBL/GenBank/DDBJ whole genome shotgun (WGS) entry which is preliminary data.</text>
</comment>
<dbReference type="Proteomes" id="UP000316727">
    <property type="component" value="Unassembled WGS sequence"/>
</dbReference>
<feature type="transmembrane region" description="Helical" evidence="7">
    <location>
        <begin position="119"/>
        <end position="140"/>
    </location>
</feature>
<evidence type="ECO:0000256" key="5">
    <source>
        <dbReference type="ARBA" id="ARBA00022989"/>
    </source>
</evidence>
<dbReference type="PANTHER" id="PTHR43731:SF14">
    <property type="entry name" value="PRESENILIN-ASSOCIATED RHOMBOID-LIKE PROTEIN, MITOCHONDRIAL"/>
    <property type="match status" value="1"/>
</dbReference>
<dbReference type="GO" id="GO:0006508">
    <property type="term" value="P:proteolysis"/>
    <property type="evidence" value="ECO:0007669"/>
    <property type="project" value="UniProtKB-KW"/>
</dbReference>
<evidence type="ECO:0000256" key="2">
    <source>
        <dbReference type="ARBA" id="ARBA00009045"/>
    </source>
</evidence>
<evidence type="ECO:0000313" key="9">
    <source>
        <dbReference type="EMBL" id="TPE39728.1"/>
    </source>
</evidence>
<feature type="transmembrane region" description="Helical" evidence="7">
    <location>
        <begin position="12"/>
        <end position="29"/>
    </location>
</feature>
<evidence type="ECO:0000259" key="8">
    <source>
        <dbReference type="Pfam" id="PF01694"/>
    </source>
</evidence>
<keyword evidence="6 7" id="KW-0472">Membrane</keyword>
<dbReference type="GO" id="GO:0004252">
    <property type="term" value="F:serine-type endopeptidase activity"/>
    <property type="evidence" value="ECO:0007669"/>
    <property type="project" value="InterPro"/>
</dbReference>
<dbReference type="AlphaFoldDB" id="A0A501VR99"/>
<evidence type="ECO:0000256" key="7">
    <source>
        <dbReference type="SAM" id="Phobius"/>
    </source>
</evidence>
<dbReference type="GO" id="GO:0016020">
    <property type="term" value="C:membrane"/>
    <property type="evidence" value="ECO:0007669"/>
    <property type="project" value="UniProtKB-SubCell"/>
</dbReference>
<dbReference type="OrthoDB" id="9807874at2"/>